<dbReference type="EMBL" id="JACJII010000001">
    <property type="protein sequence ID" value="MBA9001886.1"/>
    <property type="molecule type" value="Genomic_DNA"/>
</dbReference>
<name>A0A7W3MU25_9ACTN</name>
<dbReference type="InterPro" id="IPR049790">
    <property type="entry name" value="Rv3655c/TadE"/>
</dbReference>
<evidence type="ECO:0000313" key="2">
    <source>
        <dbReference type="EMBL" id="MBA9001886.1"/>
    </source>
</evidence>
<sequence length="103" mass="10271">MPAVVLVTLAAMWGVSIASAQLSCTDAARAGARAAARGESLAAVHSRVTAAAPRGSTVQVHRDGELTRVEVTATVHAPVPTGLPPAVLRARALSATEPGAATP</sequence>
<keyword evidence="1" id="KW-0732">Signal</keyword>
<organism evidence="2 3">
    <name type="scientific">Thermomonospora cellulosilytica</name>
    <dbReference type="NCBI Taxonomy" id="1411118"/>
    <lineage>
        <taxon>Bacteria</taxon>
        <taxon>Bacillati</taxon>
        <taxon>Actinomycetota</taxon>
        <taxon>Actinomycetes</taxon>
        <taxon>Streptosporangiales</taxon>
        <taxon>Thermomonosporaceae</taxon>
        <taxon>Thermomonospora</taxon>
    </lineage>
</organism>
<accession>A0A7W3MU25</accession>
<keyword evidence="3" id="KW-1185">Reference proteome</keyword>
<dbReference type="NCBIfam" id="NF041390">
    <property type="entry name" value="TadE_Rv3655c"/>
    <property type="match status" value="1"/>
</dbReference>
<reference evidence="2 3" key="1">
    <citation type="submission" date="2020-08" db="EMBL/GenBank/DDBJ databases">
        <title>Sequencing the genomes of 1000 actinobacteria strains.</title>
        <authorList>
            <person name="Klenk H.-P."/>
        </authorList>
    </citation>
    <scope>NUCLEOTIDE SEQUENCE [LARGE SCALE GENOMIC DNA]</scope>
    <source>
        <strain evidence="2 3">DSM 45823</strain>
    </source>
</reference>
<gene>
    <name evidence="2" type="ORF">HNR21_000768</name>
</gene>
<evidence type="ECO:0000256" key="1">
    <source>
        <dbReference type="SAM" id="SignalP"/>
    </source>
</evidence>
<feature type="signal peptide" evidence="1">
    <location>
        <begin position="1"/>
        <end position="20"/>
    </location>
</feature>
<dbReference type="Proteomes" id="UP000539313">
    <property type="component" value="Unassembled WGS sequence"/>
</dbReference>
<comment type="caution">
    <text evidence="2">The sequence shown here is derived from an EMBL/GenBank/DDBJ whole genome shotgun (WGS) entry which is preliminary data.</text>
</comment>
<evidence type="ECO:0000313" key="3">
    <source>
        <dbReference type="Proteomes" id="UP000539313"/>
    </source>
</evidence>
<protein>
    <recommendedName>
        <fullName evidence="4">Pilus assembly protein TadE</fullName>
    </recommendedName>
</protein>
<dbReference type="AlphaFoldDB" id="A0A7W3MU25"/>
<feature type="chain" id="PRO_5031360894" description="Pilus assembly protein TadE" evidence="1">
    <location>
        <begin position="21"/>
        <end position="103"/>
    </location>
</feature>
<evidence type="ECO:0008006" key="4">
    <source>
        <dbReference type="Google" id="ProtNLM"/>
    </source>
</evidence>
<proteinExistence type="predicted"/>